<dbReference type="PRINTS" id="PR00081">
    <property type="entry name" value="GDHRDH"/>
</dbReference>
<accession>A0A371DEJ5</accession>
<dbReference type="SUPFAM" id="SSF51735">
    <property type="entry name" value="NAD(P)-binding Rossmann-fold domains"/>
    <property type="match status" value="1"/>
</dbReference>
<dbReference type="InterPro" id="IPR051911">
    <property type="entry name" value="SDR_oxidoreductase"/>
</dbReference>
<dbReference type="EMBL" id="KZ857397">
    <property type="protein sequence ID" value="RDX50936.1"/>
    <property type="molecule type" value="Genomic_DNA"/>
</dbReference>
<evidence type="ECO:0000256" key="1">
    <source>
        <dbReference type="ARBA" id="ARBA00006484"/>
    </source>
</evidence>
<dbReference type="AlphaFoldDB" id="A0A371DEJ5"/>
<dbReference type="PANTHER" id="PTHR43976:SF16">
    <property type="entry name" value="SHORT-CHAIN DEHYDROGENASE_REDUCTASE FAMILY PROTEIN"/>
    <property type="match status" value="1"/>
</dbReference>
<evidence type="ECO:0000256" key="3">
    <source>
        <dbReference type="RuleBase" id="RU000363"/>
    </source>
</evidence>
<sequence>MSSSSRVWLITGASSGIGFEMARCALEHGDRVVATLRKPSVLDSFASKYSPTQLILVKLDVTNHAEIKQAFQRAKEAFGRVDIVLNNAAYGVIGEAEAVSDDLARPMFEVNFWGAVHVSQEAVRFFRDENQPQGGHLLQVSATVGITAYPNTAFYGASKHALEGFSESLIKELPPAWNIKGTIIELGGFATGMTSAIQFAPRHPAYPVTDSIHHKIREVWETRPQDSARLLRASDPAKGVQKIYELTQLDNPPLRMPLGKDSVNFIQQFAAELTKSAEEYASWSDNIAYEVTQE</sequence>
<dbReference type="Proteomes" id="UP000256964">
    <property type="component" value="Unassembled WGS sequence"/>
</dbReference>
<dbReference type="Gene3D" id="3.40.50.720">
    <property type="entry name" value="NAD(P)-binding Rossmann-like Domain"/>
    <property type="match status" value="1"/>
</dbReference>
<dbReference type="CDD" id="cd05374">
    <property type="entry name" value="17beta-HSD-like_SDR_c"/>
    <property type="match status" value="1"/>
</dbReference>
<keyword evidence="2" id="KW-0560">Oxidoreductase</keyword>
<dbReference type="STRING" id="139420.A0A371DEJ5"/>
<dbReference type="PRINTS" id="PR00080">
    <property type="entry name" value="SDRFAMILY"/>
</dbReference>
<dbReference type="InterPro" id="IPR036291">
    <property type="entry name" value="NAD(P)-bd_dom_sf"/>
</dbReference>
<organism evidence="4 5">
    <name type="scientific">Lentinus brumalis</name>
    <dbReference type="NCBI Taxonomy" id="2498619"/>
    <lineage>
        <taxon>Eukaryota</taxon>
        <taxon>Fungi</taxon>
        <taxon>Dikarya</taxon>
        <taxon>Basidiomycota</taxon>
        <taxon>Agaricomycotina</taxon>
        <taxon>Agaricomycetes</taxon>
        <taxon>Polyporales</taxon>
        <taxon>Polyporaceae</taxon>
        <taxon>Lentinus</taxon>
    </lineage>
</organism>
<proteinExistence type="inferred from homology"/>
<gene>
    <name evidence="4" type="ORF">OH76DRAFT_373496</name>
</gene>
<keyword evidence="5" id="KW-1185">Reference proteome</keyword>
<evidence type="ECO:0000313" key="4">
    <source>
        <dbReference type="EMBL" id="RDX50936.1"/>
    </source>
</evidence>
<dbReference type="InterPro" id="IPR002347">
    <property type="entry name" value="SDR_fam"/>
</dbReference>
<comment type="similarity">
    <text evidence="1 3">Belongs to the short-chain dehydrogenases/reductases (SDR) family.</text>
</comment>
<protein>
    <submittedName>
        <fullName evidence="4">NAD(P)-binding protein</fullName>
    </submittedName>
</protein>
<evidence type="ECO:0000313" key="5">
    <source>
        <dbReference type="Proteomes" id="UP000256964"/>
    </source>
</evidence>
<dbReference type="GO" id="GO:0016491">
    <property type="term" value="F:oxidoreductase activity"/>
    <property type="evidence" value="ECO:0007669"/>
    <property type="project" value="UniProtKB-KW"/>
</dbReference>
<dbReference type="OrthoDB" id="1274115at2759"/>
<evidence type="ECO:0000256" key="2">
    <source>
        <dbReference type="ARBA" id="ARBA00023002"/>
    </source>
</evidence>
<dbReference type="PANTHER" id="PTHR43976">
    <property type="entry name" value="SHORT CHAIN DEHYDROGENASE"/>
    <property type="match status" value="1"/>
</dbReference>
<reference evidence="4 5" key="1">
    <citation type="journal article" date="2018" name="Biotechnol. Biofuels">
        <title>Integrative visual omics of the white-rot fungus Polyporus brumalis exposes the biotechnological potential of its oxidative enzymes for delignifying raw plant biomass.</title>
        <authorList>
            <person name="Miyauchi S."/>
            <person name="Rancon A."/>
            <person name="Drula E."/>
            <person name="Hage H."/>
            <person name="Chaduli D."/>
            <person name="Favel A."/>
            <person name="Grisel S."/>
            <person name="Henrissat B."/>
            <person name="Herpoel-Gimbert I."/>
            <person name="Ruiz-Duenas F.J."/>
            <person name="Chevret D."/>
            <person name="Hainaut M."/>
            <person name="Lin J."/>
            <person name="Wang M."/>
            <person name="Pangilinan J."/>
            <person name="Lipzen A."/>
            <person name="Lesage-Meessen L."/>
            <person name="Navarro D."/>
            <person name="Riley R."/>
            <person name="Grigoriev I.V."/>
            <person name="Zhou S."/>
            <person name="Raouche S."/>
            <person name="Rosso M.N."/>
        </authorList>
    </citation>
    <scope>NUCLEOTIDE SEQUENCE [LARGE SCALE GENOMIC DNA]</scope>
    <source>
        <strain evidence="4 5">BRFM 1820</strain>
    </source>
</reference>
<dbReference type="Pfam" id="PF00106">
    <property type="entry name" value="adh_short"/>
    <property type="match status" value="1"/>
</dbReference>
<name>A0A371DEJ5_9APHY</name>